<evidence type="ECO:0000256" key="1">
    <source>
        <dbReference type="SAM" id="MobiDB-lite"/>
    </source>
</evidence>
<dbReference type="RefSeq" id="XP_040779419.1">
    <property type="nucleotide sequence ID" value="XM_040925456.1"/>
</dbReference>
<gene>
    <name evidence="2" type="ORF">M406DRAFT_71463</name>
</gene>
<reference evidence="2" key="1">
    <citation type="journal article" date="2020" name="Phytopathology">
        <title>Genome sequence of the chestnut blight fungus Cryphonectria parasitica EP155: A fundamental resource for an archetypical invasive plant pathogen.</title>
        <authorList>
            <person name="Crouch J.A."/>
            <person name="Dawe A."/>
            <person name="Aerts A."/>
            <person name="Barry K."/>
            <person name="Churchill A.C.L."/>
            <person name="Grimwood J."/>
            <person name="Hillman B."/>
            <person name="Milgroom M.G."/>
            <person name="Pangilinan J."/>
            <person name="Smith M."/>
            <person name="Salamov A."/>
            <person name="Schmutz J."/>
            <person name="Yadav J."/>
            <person name="Grigoriev I.V."/>
            <person name="Nuss D."/>
        </authorList>
    </citation>
    <scope>NUCLEOTIDE SEQUENCE</scope>
    <source>
        <strain evidence="2">EP155</strain>
    </source>
</reference>
<proteinExistence type="predicted"/>
<keyword evidence="3" id="KW-1185">Reference proteome</keyword>
<evidence type="ECO:0000313" key="3">
    <source>
        <dbReference type="Proteomes" id="UP000803844"/>
    </source>
</evidence>
<comment type="caution">
    <text evidence="2">The sequence shown here is derived from an EMBL/GenBank/DDBJ whole genome shotgun (WGS) entry which is preliminary data.</text>
</comment>
<organism evidence="2 3">
    <name type="scientific">Cryphonectria parasitica (strain ATCC 38755 / EP155)</name>
    <dbReference type="NCBI Taxonomy" id="660469"/>
    <lineage>
        <taxon>Eukaryota</taxon>
        <taxon>Fungi</taxon>
        <taxon>Dikarya</taxon>
        <taxon>Ascomycota</taxon>
        <taxon>Pezizomycotina</taxon>
        <taxon>Sordariomycetes</taxon>
        <taxon>Sordariomycetidae</taxon>
        <taxon>Diaporthales</taxon>
        <taxon>Cryphonectriaceae</taxon>
        <taxon>Cryphonectria-Endothia species complex</taxon>
        <taxon>Cryphonectria</taxon>
    </lineage>
</organism>
<accession>A0A9P4Y8G3</accession>
<feature type="compositionally biased region" description="Polar residues" evidence="1">
    <location>
        <begin position="79"/>
        <end position="90"/>
    </location>
</feature>
<dbReference type="AlphaFoldDB" id="A0A9P4Y8G3"/>
<protein>
    <submittedName>
        <fullName evidence="2">Uncharacterized protein</fullName>
    </submittedName>
</protein>
<sequence length="324" mass="35707">MTKRDIQTLMDLREIRGVHVNPRKRETDTATNTPVPEPKRQCIAVQCDHQGTTSANCPPTRVEEPGAAEVENTVDSESDTVTAKNATTIANAPDQKAESSRKTQLADEASPAETSRIRGMDMGCQGKPGDATALSLEARRKIITATLSRCYVAVYPVQTFADLIKQSGQDVKFSRHSSHTEHYCSQKIGSGATGFYIRFTQDAFEEIGPWLRHASFPLSKPVRSWMPKLRNVHLLASTRQRHSYQKELQHSLGGSTGLDSFSDVFAISTVAGARVFQLAAFFRISVLFNVVTSSPTIIFCKMYEQEENDGVLRGQKAGALVDRA</sequence>
<dbReference type="GeneID" id="63842585"/>
<name>A0A9P4Y8G3_CRYP1</name>
<feature type="compositionally biased region" description="Basic and acidic residues" evidence="1">
    <location>
        <begin position="95"/>
        <end position="105"/>
    </location>
</feature>
<feature type="region of interest" description="Disordered" evidence="1">
    <location>
        <begin position="50"/>
        <end position="125"/>
    </location>
</feature>
<dbReference type="Proteomes" id="UP000803844">
    <property type="component" value="Unassembled WGS sequence"/>
</dbReference>
<evidence type="ECO:0000313" key="2">
    <source>
        <dbReference type="EMBL" id="KAF3768458.1"/>
    </source>
</evidence>
<dbReference type="EMBL" id="MU032345">
    <property type="protein sequence ID" value="KAF3768458.1"/>
    <property type="molecule type" value="Genomic_DNA"/>
</dbReference>